<comment type="caution">
    <text evidence="1">The sequence shown here is derived from an EMBL/GenBank/DDBJ whole genome shotgun (WGS) entry which is preliminary data.</text>
</comment>
<evidence type="ECO:0000313" key="1">
    <source>
        <dbReference type="EMBL" id="KAK9158088.1"/>
    </source>
</evidence>
<evidence type="ECO:0000313" key="2">
    <source>
        <dbReference type="Proteomes" id="UP001419268"/>
    </source>
</evidence>
<organism evidence="1 2">
    <name type="scientific">Stephania cephalantha</name>
    <dbReference type="NCBI Taxonomy" id="152367"/>
    <lineage>
        <taxon>Eukaryota</taxon>
        <taxon>Viridiplantae</taxon>
        <taxon>Streptophyta</taxon>
        <taxon>Embryophyta</taxon>
        <taxon>Tracheophyta</taxon>
        <taxon>Spermatophyta</taxon>
        <taxon>Magnoliopsida</taxon>
        <taxon>Ranunculales</taxon>
        <taxon>Menispermaceae</taxon>
        <taxon>Menispermoideae</taxon>
        <taxon>Cissampelideae</taxon>
        <taxon>Stephania</taxon>
    </lineage>
</organism>
<dbReference type="EMBL" id="JBBNAG010000002">
    <property type="protein sequence ID" value="KAK9158088.1"/>
    <property type="molecule type" value="Genomic_DNA"/>
</dbReference>
<sequence length="64" mass="7077">MKTQGHTRPRPYSPKAIPPSYSVGLGSSATSWAPPRPPSKEHTICLLLSIYVRATSSQHILEYK</sequence>
<dbReference type="Proteomes" id="UP001419268">
    <property type="component" value="Unassembled WGS sequence"/>
</dbReference>
<proteinExistence type="predicted"/>
<name>A0AAP0KU99_9MAGN</name>
<gene>
    <name evidence="1" type="ORF">Scep_004662</name>
</gene>
<keyword evidence="2" id="KW-1185">Reference proteome</keyword>
<dbReference type="AlphaFoldDB" id="A0AAP0KU99"/>
<reference evidence="1 2" key="1">
    <citation type="submission" date="2024-01" db="EMBL/GenBank/DDBJ databases">
        <title>Genome assemblies of Stephania.</title>
        <authorList>
            <person name="Yang L."/>
        </authorList>
    </citation>
    <scope>NUCLEOTIDE SEQUENCE [LARGE SCALE GENOMIC DNA]</scope>
    <source>
        <strain evidence="1">JXDWG</strain>
        <tissue evidence="1">Leaf</tissue>
    </source>
</reference>
<accession>A0AAP0KU99</accession>
<protein>
    <submittedName>
        <fullName evidence="1">Uncharacterized protein</fullName>
    </submittedName>
</protein>